<evidence type="ECO:0000256" key="3">
    <source>
        <dbReference type="ARBA" id="ARBA00022692"/>
    </source>
</evidence>
<keyword evidence="10" id="KW-0413">Isomerase</keyword>
<dbReference type="KEGG" id="amyt:AMYT_1709"/>
<dbReference type="Pfam" id="PF13145">
    <property type="entry name" value="Rotamase_2"/>
    <property type="match status" value="1"/>
</dbReference>
<keyword evidence="3 8" id="KW-0812">Transmembrane</keyword>
<sequence length="486" mass="56324">MLTWMQRHKKWLVSTIWISTIAFVGAGFVGWGSYDFGKSGGAVAVVGDRTITIDEYQREYSTLYEQYAQIFGKEFNQEMADKLKLKDVAYKMAIEKNLILSYGDELGLSVTNEDIAKELVKYEAFIKDGKFDKDTYIKVLNRNGTTVSEFENSLKRNILLQKVEELFQLKANENEVKALNELLFLEDNIDVKVLDINNIEVSNSLEEIKKYWSENKLNYMSENSYDIDYEVIALKKGEYSQEELKDYYEKFKSDYRNTDDTIKTFEEALDDVKLALDLQETKKIALKEYIKYKKDEKKFSKNSIIFQTDLSFGENNNDIISSKEGTLFKPFLIKNEYVIVKLNKKLPPKELSFEQAKENVTKDFINNAKSLKLKALSKKELANFKGKNIGWVNRSSVSNIEGLNQMEAAQFFNQLFSVNNKLGEINLGNKVVLYKINDSRFSAYDSKRDESVRRTLENLQNTELMTNLIKSLEDRYEIQSSLGTKE</sequence>
<dbReference type="PANTHER" id="PTHR47529:SF1">
    <property type="entry name" value="PERIPLASMIC CHAPERONE PPID"/>
    <property type="match status" value="1"/>
</dbReference>
<proteinExistence type="inferred from homology"/>
<evidence type="ECO:0000256" key="6">
    <source>
        <dbReference type="ARBA" id="ARBA00023186"/>
    </source>
</evidence>
<dbReference type="AlphaFoldDB" id="A0AAX2AGA2"/>
<dbReference type="SUPFAM" id="SSF109998">
    <property type="entry name" value="Triger factor/SurA peptide-binding domain-like"/>
    <property type="match status" value="1"/>
</dbReference>
<evidence type="ECO:0000313" key="11">
    <source>
        <dbReference type="Proteomes" id="UP000290092"/>
    </source>
</evidence>
<protein>
    <submittedName>
        <fullName evidence="10">Peptidylprolyl isomerase</fullName>
    </submittedName>
</protein>
<comment type="subcellular location">
    <subcellularLocation>
        <location evidence="1">Cell membrane</location>
        <topology evidence="1">Single-pass type II membrane protein</topology>
    </subcellularLocation>
</comment>
<dbReference type="Pfam" id="PF13624">
    <property type="entry name" value="SurA_N_3"/>
    <property type="match status" value="1"/>
</dbReference>
<accession>A0AAX2AGA2</accession>
<dbReference type="GO" id="GO:0005886">
    <property type="term" value="C:plasma membrane"/>
    <property type="evidence" value="ECO:0007669"/>
    <property type="project" value="UniProtKB-SubCell"/>
</dbReference>
<dbReference type="EMBL" id="NXID01000023">
    <property type="protein sequence ID" value="RXK15680.1"/>
    <property type="molecule type" value="Genomic_DNA"/>
</dbReference>
<keyword evidence="11" id="KW-1185">Reference proteome</keyword>
<dbReference type="InterPro" id="IPR027304">
    <property type="entry name" value="Trigger_fact/SurA_dom_sf"/>
</dbReference>
<comment type="caution">
    <text evidence="10">The sequence shown here is derived from an EMBL/GenBank/DDBJ whole genome shotgun (WGS) entry which is preliminary data.</text>
</comment>
<evidence type="ECO:0000256" key="5">
    <source>
        <dbReference type="ARBA" id="ARBA00023136"/>
    </source>
</evidence>
<dbReference type="Gene3D" id="1.10.4030.10">
    <property type="entry name" value="Porin chaperone SurA, peptide-binding domain"/>
    <property type="match status" value="1"/>
</dbReference>
<dbReference type="InterPro" id="IPR052029">
    <property type="entry name" value="PpiD_chaperone"/>
</dbReference>
<dbReference type="PANTHER" id="PTHR47529">
    <property type="entry name" value="PEPTIDYL-PROLYL CIS-TRANS ISOMERASE D"/>
    <property type="match status" value="1"/>
</dbReference>
<keyword evidence="6" id="KW-0143">Chaperone</keyword>
<feature type="domain" description="PpiC" evidence="9">
    <location>
        <begin position="240"/>
        <end position="358"/>
    </location>
</feature>
<dbReference type="RefSeq" id="WP_114842127.1">
    <property type="nucleotide sequence ID" value="NZ_CP031219.1"/>
</dbReference>
<keyword evidence="2" id="KW-1003">Cell membrane</keyword>
<evidence type="ECO:0000256" key="1">
    <source>
        <dbReference type="ARBA" id="ARBA00004401"/>
    </source>
</evidence>
<keyword evidence="5 8" id="KW-0472">Membrane</keyword>
<evidence type="ECO:0000256" key="8">
    <source>
        <dbReference type="SAM" id="Phobius"/>
    </source>
</evidence>
<evidence type="ECO:0000313" key="10">
    <source>
        <dbReference type="EMBL" id="RXK15680.1"/>
    </source>
</evidence>
<feature type="transmembrane region" description="Helical" evidence="8">
    <location>
        <begin position="12"/>
        <end position="34"/>
    </location>
</feature>
<name>A0AAX2AGA2_9BACT</name>
<evidence type="ECO:0000256" key="2">
    <source>
        <dbReference type="ARBA" id="ARBA00022475"/>
    </source>
</evidence>
<evidence type="ECO:0000256" key="4">
    <source>
        <dbReference type="ARBA" id="ARBA00022989"/>
    </source>
</evidence>
<evidence type="ECO:0000256" key="7">
    <source>
        <dbReference type="ARBA" id="ARBA00038408"/>
    </source>
</evidence>
<dbReference type="InterPro" id="IPR000297">
    <property type="entry name" value="PPIase_PpiC"/>
</dbReference>
<dbReference type="Proteomes" id="UP000290092">
    <property type="component" value="Unassembled WGS sequence"/>
</dbReference>
<organism evidence="10 11">
    <name type="scientific">Malaciobacter mytili LMG 24559</name>
    <dbReference type="NCBI Taxonomy" id="1032238"/>
    <lineage>
        <taxon>Bacteria</taxon>
        <taxon>Pseudomonadati</taxon>
        <taxon>Campylobacterota</taxon>
        <taxon>Epsilonproteobacteria</taxon>
        <taxon>Campylobacterales</taxon>
        <taxon>Arcobacteraceae</taxon>
        <taxon>Malaciobacter</taxon>
    </lineage>
</organism>
<comment type="similarity">
    <text evidence="7">Belongs to the PpiD chaperone family.</text>
</comment>
<keyword evidence="4 8" id="KW-1133">Transmembrane helix</keyword>
<evidence type="ECO:0000259" key="9">
    <source>
        <dbReference type="Pfam" id="PF13145"/>
    </source>
</evidence>
<dbReference type="GO" id="GO:0003755">
    <property type="term" value="F:peptidyl-prolyl cis-trans isomerase activity"/>
    <property type="evidence" value="ECO:0007669"/>
    <property type="project" value="InterPro"/>
</dbReference>
<gene>
    <name evidence="10" type="ORF">CP985_07155</name>
</gene>
<reference evidence="10 11" key="1">
    <citation type="submission" date="2017-09" db="EMBL/GenBank/DDBJ databases">
        <title>Genomics of the genus Arcobacter.</title>
        <authorList>
            <person name="Perez-Cataluna A."/>
            <person name="Figueras M.J."/>
            <person name="Salas-Masso N."/>
        </authorList>
    </citation>
    <scope>NUCLEOTIDE SEQUENCE [LARGE SCALE GENOMIC DNA]</scope>
    <source>
        <strain evidence="10 11">CECT 7386</strain>
    </source>
</reference>